<evidence type="ECO:0000313" key="2">
    <source>
        <dbReference type="Proteomes" id="UP001459105"/>
    </source>
</evidence>
<protein>
    <submittedName>
        <fullName evidence="1">Uncharacterized protein</fullName>
    </submittedName>
</protein>
<organism evidence="1 2">
    <name type="scientific">Microcystis phage Mvi-JY20</name>
    <dbReference type="NCBI Taxonomy" id="3128146"/>
    <lineage>
        <taxon>Viruses</taxon>
        <taxon>Duplodnaviria</taxon>
        <taxon>Heunggongvirae</taxon>
        <taxon>Uroviricota</taxon>
        <taxon>Caudoviricetes</taxon>
    </lineage>
</organism>
<dbReference type="EMBL" id="PP438412">
    <property type="protein sequence ID" value="XAI95546.1"/>
    <property type="molecule type" value="Genomic_DNA"/>
</dbReference>
<dbReference type="Proteomes" id="UP001459105">
    <property type="component" value="Segment"/>
</dbReference>
<name>A0AAX4QHU1_9CAUD</name>
<accession>A0AAX4QHU1</accession>
<proteinExistence type="predicted"/>
<sequence>MVTTPRRLTTLDQGVARLNQADRGLFRLYDSILTAHGFQPHTDYLSRDAFTVLYRAENSDPQNFDLSYMLTILPDVHAARPVFAKKGHVIEMLDLPSYGPYALRRSLEEARIDTSTFSALVSVTDPVVCSKVLGRLAYAAFGLSLAHYDAFLDCRREAALKMTHNEKTAFNRAANCILAAYAEPEDADLDDPTSLLETNSYQFLLPNALTVFDWCYDAICATVKKPSTVYARRIHPHIAKSVTQKGLEICFA</sequence>
<reference evidence="1" key="1">
    <citation type="submission" date="2024-03" db="EMBL/GenBank/DDBJ databases">
        <authorList>
            <person name="Lin W."/>
            <person name="Li D."/>
            <person name="Tong Y."/>
        </authorList>
    </citation>
    <scope>NUCLEOTIDE SEQUENCE</scope>
</reference>
<evidence type="ECO:0000313" key="1">
    <source>
        <dbReference type="EMBL" id="XAI95546.1"/>
    </source>
</evidence>